<comment type="caution">
    <text evidence="4">The sequence shown here is derived from an EMBL/GenBank/DDBJ whole genome shotgun (WGS) entry which is preliminary data.</text>
</comment>
<comment type="similarity">
    <text evidence="1">Belongs to the peptidase S33 family.</text>
</comment>
<dbReference type="SUPFAM" id="SSF53474">
    <property type="entry name" value="alpha/beta-Hydrolases"/>
    <property type="match status" value="1"/>
</dbReference>
<keyword evidence="5" id="KW-1185">Reference proteome</keyword>
<gene>
    <name evidence="4" type="ORF">P171DRAFT_352969</name>
</gene>
<evidence type="ECO:0000256" key="2">
    <source>
        <dbReference type="ARBA" id="ARBA00022801"/>
    </source>
</evidence>
<name>A0A9P4PU02_9PLEO</name>
<sequence>MGEGNVNIAIAAGDVEVTPYSMHVSSKYLDLTKKKLELTRLPREVELPEERRWDLGTPKAVLEPLLDYWLEHYDWRVQEAHLNTSLPQYRTTINLPSPSNEDKVQSLRIHFVHKPSSHRHAIPLLFCHTWPSSFIEVQKIIDALTDPQSLPSFGDGAQQAFHVVVPSIPGFGFSDASPSETFGLEETAEAFSKLMNRLGYDRYVAHGTGWGFNICRALALNHPQSCISVHTANPTFAEPTFQQSPVSFLKYQVAKVTKASVTSLSFGYVPSEVHVDSGRDTANRSLTRGLERLRGPSGPTLSLLYSYRPQTLAFSLCDSPIGLLAGLLDVIHTQAPPSLEPVTSRSRSPFLSPIELQQQDSHHDRSSVETAFRSANGHVAANSVLRLVQWLPGPEASLRWLRRAQLDTMPTSSYSASRCPVPLGISAFRAQKTNPHDKATPLMWGSATWNIAWVKRHQRPAALPAWEAPDLLVLDMREYFQSHGGAAFRTPFNLPA</sequence>
<dbReference type="InterPro" id="IPR029058">
    <property type="entry name" value="AB_hydrolase_fold"/>
</dbReference>
<dbReference type="OrthoDB" id="7130006at2759"/>
<dbReference type="AlphaFoldDB" id="A0A9P4PU02"/>
<feature type="domain" description="Epoxide hydrolase N-terminal" evidence="3">
    <location>
        <begin position="17"/>
        <end position="137"/>
    </location>
</feature>
<dbReference type="Proteomes" id="UP000799764">
    <property type="component" value="Unassembled WGS sequence"/>
</dbReference>
<evidence type="ECO:0000313" key="5">
    <source>
        <dbReference type="Proteomes" id="UP000799764"/>
    </source>
</evidence>
<dbReference type="PANTHER" id="PTHR21661">
    <property type="entry name" value="EPOXIDE HYDROLASE 1-RELATED"/>
    <property type="match status" value="1"/>
</dbReference>
<dbReference type="Gene3D" id="3.40.50.1820">
    <property type="entry name" value="alpha/beta hydrolase"/>
    <property type="match status" value="1"/>
</dbReference>
<evidence type="ECO:0000259" key="3">
    <source>
        <dbReference type="Pfam" id="PF06441"/>
    </source>
</evidence>
<dbReference type="EMBL" id="MU001495">
    <property type="protein sequence ID" value="KAF2448781.1"/>
    <property type="molecule type" value="Genomic_DNA"/>
</dbReference>
<dbReference type="InterPro" id="IPR010497">
    <property type="entry name" value="Epoxide_hydro_N"/>
</dbReference>
<dbReference type="PANTHER" id="PTHR21661:SF71">
    <property type="entry name" value="EPOXIDE HYDROLASE N-TERMINAL DOMAIN-CONTAINING PROTEIN"/>
    <property type="match status" value="1"/>
</dbReference>
<evidence type="ECO:0000313" key="4">
    <source>
        <dbReference type="EMBL" id="KAF2448781.1"/>
    </source>
</evidence>
<evidence type="ECO:0000256" key="1">
    <source>
        <dbReference type="ARBA" id="ARBA00010088"/>
    </source>
</evidence>
<organism evidence="4 5">
    <name type="scientific">Karstenula rhodostoma CBS 690.94</name>
    <dbReference type="NCBI Taxonomy" id="1392251"/>
    <lineage>
        <taxon>Eukaryota</taxon>
        <taxon>Fungi</taxon>
        <taxon>Dikarya</taxon>
        <taxon>Ascomycota</taxon>
        <taxon>Pezizomycotina</taxon>
        <taxon>Dothideomycetes</taxon>
        <taxon>Pleosporomycetidae</taxon>
        <taxon>Pleosporales</taxon>
        <taxon>Massarineae</taxon>
        <taxon>Didymosphaeriaceae</taxon>
        <taxon>Karstenula</taxon>
    </lineage>
</organism>
<protein>
    <submittedName>
        <fullName evidence="4">Alpha/beta-hydrolase</fullName>
    </submittedName>
</protein>
<dbReference type="Pfam" id="PF06441">
    <property type="entry name" value="EHN"/>
    <property type="match status" value="1"/>
</dbReference>
<dbReference type="GO" id="GO:0097176">
    <property type="term" value="P:epoxide metabolic process"/>
    <property type="evidence" value="ECO:0007669"/>
    <property type="project" value="TreeGrafter"/>
</dbReference>
<proteinExistence type="inferred from homology"/>
<dbReference type="GO" id="GO:0004301">
    <property type="term" value="F:epoxide hydrolase activity"/>
    <property type="evidence" value="ECO:0007669"/>
    <property type="project" value="TreeGrafter"/>
</dbReference>
<keyword evidence="2" id="KW-0378">Hydrolase</keyword>
<accession>A0A9P4PU02</accession>
<reference evidence="4" key="1">
    <citation type="journal article" date="2020" name="Stud. Mycol.">
        <title>101 Dothideomycetes genomes: a test case for predicting lifestyles and emergence of pathogens.</title>
        <authorList>
            <person name="Haridas S."/>
            <person name="Albert R."/>
            <person name="Binder M."/>
            <person name="Bloem J."/>
            <person name="Labutti K."/>
            <person name="Salamov A."/>
            <person name="Andreopoulos B."/>
            <person name="Baker S."/>
            <person name="Barry K."/>
            <person name="Bills G."/>
            <person name="Bluhm B."/>
            <person name="Cannon C."/>
            <person name="Castanera R."/>
            <person name="Culley D."/>
            <person name="Daum C."/>
            <person name="Ezra D."/>
            <person name="Gonzalez J."/>
            <person name="Henrissat B."/>
            <person name="Kuo A."/>
            <person name="Liang C."/>
            <person name="Lipzen A."/>
            <person name="Lutzoni F."/>
            <person name="Magnuson J."/>
            <person name="Mondo S."/>
            <person name="Nolan M."/>
            <person name="Ohm R."/>
            <person name="Pangilinan J."/>
            <person name="Park H.-J."/>
            <person name="Ramirez L."/>
            <person name="Alfaro M."/>
            <person name="Sun H."/>
            <person name="Tritt A."/>
            <person name="Yoshinaga Y."/>
            <person name="Zwiers L.-H."/>
            <person name="Turgeon B."/>
            <person name="Goodwin S."/>
            <person name="Spatafora J."/>
            <person name="Crous P."/>
            <person name="Grigoriev I."/>
        </authorList>
    </citation>
    <scope>NUCLEOTIDE SEQUENCE</scope>
    <source>
        <strain evidence="4">CBS 690.94</strain>
    </source>
</reference>